<feature type="coiled-coil region" evidence="1">
    <location>
        <begin position="199"/>
        <end position="226"/>
    </location>
</feature>
<protein>
    <submittedName>
        <fullName evidence="2">Uncharacterized protein</fullName>
    </submittedName>
</protein>
<reference evidence="2 3" key="1">
    <citation type="submission" date="2019-03" db="EMBL/GenBank/DDBJ databases">
        <title>Single cell metagenomics reveals metabolic interactions within the superorganism composed of flagellate Streblomastix strix and complex community of Bacteroidetes bacteria on its surface.</title>
        <authorList>
            <person name="Treitli S.C."/>
            <person name="Kolisko M."/>
            <person name="Husnik F."/>
            <person name="Keeling P."/>
            <person name="Hampl V."/>
        </authorList>
    </citation>
    <scope>NUCLEOTIDE SEQUENCE [LARGE SCALE GENOMIC DNA]</scope>
    <source>
        <strain evidence="2">ST1C</strain>
    </source>
</reference>
<gene>
    <name evidence="2" type="ORF">EZS28_046573</name>
</gene>
<dbReference type="EMBL" id="SNRW01030686">
    <property type="protein sequence ID" value="KAA6357900.1"/>
    <property type="molecule type" value="Genomic_DNA"/>
</dbReference>
<comment type="caution">
    <text evidence="2">The sequence shown here is derived from an EMBL/GenBank/DDBJ whole genome shotgun (WGS) entry which is preliminary data.</text>
</comment>
<dbReference type="AlphaFoldDB" id="A0A5J4TJE8"/>
<organism evidence="2 3">
    <name type="scientific">Streblomastix strix</name>
    <dbReference type="NCBI Taxonomy" id="222440"/>
    <lineage>
        <taxon>Eukaryota</taxon>
        <taxon>Metamonada</taxon>
        <taxon>Preaxostyla</taxon>
        <taxon>Oxymonadida</taxon>
        <taxon>Streblomastigidae</taxon>
        <taxon>Streblomastix</taxon>
    </lineage>
</organism>
<accession>A0A5J4TJE8</accession>
<proteinExistence type="predicted"/>
<evidence type="ECO:0000256" key="1">
    <source>
        <dbReference type="SAM" id="Coils"/>
    </source>
</evidence>
<name>A0A5J4TJE8_9EUKA</name>
<sequence length="260" mass="29598">MFNSALQYSNSNQEQSQTESDEIQRVILSVGYMAVENQNANELVNKHLMVEALIHFIHLRCKCSQSIPLDKSLSEQEQPITETSLNLLSNGMNLLKSIINSSRQITQKVINELNLVDKIITLSSGKLFTDTNSIQSLNAHYRSLELIQVLLMNGSVQYSMKILYQKNAMKILSQQMSCSGGSSHFDEIISASIECLSVLLQCQMKNQNQKDKLKQIQSELKERIEQEGLIEEDNNLFFHSDYRKQIGVITLAKRLKIDLK</sequence>
<evidence type="ECO:0000313" key="2">
    <source>
        <dbReference type="EMBL" id="KAA6357900.1"/>
    </source>
</evidence>
<keyword evidence="1" id="KW-0175">Coiled coil</keyword>
<evidence type="ECO:0000313" key="3">
    <source>
        <dbReference type="Proteomes" id="UP000324800"/>
    </source>
</evidence>
<dbReference type="Proteomes" id="UP000324800">
    <property type="component" value="Unassembled WGS sequence"/>
</dbReference>